<protein>
    <recommendedName>
        <fullName evidence="2">HTH cro/C1-type domain-containing protein</fullName>
    </recommendedName>
</protein>
<evidence type="ECO:0000313" key="4">
    <source>
        <dbReference type="Proteomes" id="UP000053058"/>
    </source>
</evidence>
<dbReference type="EMBL" id="LKLN01000085">
    <property type="protein sequence ID" value="KSU02097.1"/>
    <property type="molecule type" value="Genomic_DNA"/>
</dbReference>
<gene>
    <name evidence="3" type="ORF">KF282_2402</name>
</gene>
<feature type="domain" description="HTH cro/C1-type" evidence="2">
    <location>
        <begin position="9"/>
        <end position="63"/>
    </location>
</feature>
<dbReference type="PATRIC" id="fig|1360.105.peg.1407"/>
<dbReference type="SUPFAM" id="SSF47413">
    <property type="entry name" value="lambda repressor-like DNA-binding domains"/>
    <property type="match status" value="1"/>
</dbReference>
<accession>A0A0V8CMI6</accession>
<sequence length="67" mass="7841">MPEKFELSLAALRVNKNLTQEEMAKEVGVKKGTWQNWETGKTFPSVPEIKKIEMFFGVKYENINFYP</sequence>
<dbReference type="Proteomes" id="UP000053058">
    <property type="component" value="Unassembled WGS sequence"/>
</dbReference>
<dbReference type="GO" id="GO:0003677">
    <property type="term" value="F:DNA binding"/>
    <property type="evidence" value="ECO:0007669"/>
    <property type="project" value="UniProtKB-KW"/>
</dbReference>
<dbReference type="AlphaFoldDB" id="A0A0V8CMI6"/>
<evidence type="ECO:0000313" key="3">
    <source>
        <dbReference type="EMBL" id="KSU02097.1"/>
    </source>
</evidence>
<comment type="caution">
    <text evidence="3">The sequence shown here is derived from an EMBL/GenBank/DDBJ whole genome shotgun (WGS) entry which is preliminary data.</text>
</comment>
<organism evidence="3 4">
    <name type="scientific">Lactococcus lactis subsp. lactis</name>
    <name type="common">Streptococcus lactis</name>
    <dbReference type="NCBI Taxonomy" id="1360"/>
    <lineage>
        <taxon>Bacteria</taxon>
        <taxon>Bacillati</taxon>
        <taxon>Bacillota</taxon>
        <taxon>Bacilli</taxon>
        <taxon>Lactobacillales</taxon>
        <taxon>Streptococcaceae</taxon>
        <taxon>Lactococcus</taxon>
    </lineage>
</organism>
<dbReference type="InterPro" id="IPR001387">
    <property type="entry name" value="Cro/C1-type_HTH"/>
</dbReference>
<dbReference type="SMART" id="SM00530">
    <property type="entry name" value="HTH_XRE"/>
    <property type="match status" value="1"/>
</dbReference>
<dbReference type="Pfam" id="PF01381">
    <property type="entry name" value="HTH_3"/>
    <property type="match status" value="1"/>
</dbReference>
<dbReference type="PANTHER" id="PTHR46558">
    <property type="entry name" value="TRACRIPTIONAL REGULATORY PROTEIN-RELATED-RELATED"/>
    <property type="match status" value="1"/>
</dbReference>
<name>A0A0V8CMI6_LACLL</name>
<evidence type="ECO:0000256" key="1">
    <source>
        <dbReference type="ARBA" id="ARBA00023125"/>
    </source>
</evidence>
<keyword evidence="1" id="KW-0238">DNA-binding</keyword>
<dbReference type="RefSeq" id="WP_058220152.1">
    <property type="nucleotide sequence ID" value="NZ_LKLN01000085.1"/>
</dbReference>
<dbReference type="PANTHER" id="PTHR46558:SF11">
    <property type="entry name" value="HTH-TYPE TRANSCRIPTIONAL REGULATOR XRE"/>
    <property type="match status" value="1"/>
</dbReference>
<dbReference type="Gene3D" id="1.10.260.40">
    <property type="entry name" value="lambda repressor-like DNA-binding domains"/>
    <property type="match status" value="1"/>
</dbReference>
<reference evidence="4" key="1">
    <citation type="submission" date="2015-10" db="EMBL/GenBank/DDBJ databases">
        <title>Draft Genome Sequences of 11 Lactococcus lactis subspecies cremoris strains.</title>
        <authorList>
            <person name="Wels M."/>
            <person name="Backus L."/>
            <person name="Boekhorst J."/>
            <person name="Dijkstra A."/>
            <person name="Beerthuizen M."/>
            <person name="Kelly W."/>
            <person name="Siezen R."/>
            <person name="Bachmann H."/>
            <person name="Van Hijum S."/>
        </authorList>
    </citation>
    <scope>NUCLEOTIDE SEQUENCE [LARGE SCALE GENOMIC DNA]</scope>
    <source>
        <strain evidence="4">KF282</strain>
    </source>
</reference>
<dbReference type="PROSITE" id="PS50943">
    <property type="entry name" value="HTH_CROC1"/>
    <property type="match status" value="1"/>
</dbReference>
<dbReference type="CDD" id="cd00093">
    <property type="entry name" value="HTH_XRE"/>
    <property type="match status" value="1"/>
</dbReference>
<evidence type="ECO:0000259" key="2">
    <source>
        <dbReference type="PROSITE" id="PS50943"/>
    </source>
</evidence>
<proteinExistence type="predicted"/>
<dbReference type="InterPro" id="IPR010982">
    <property type="entry name" value="Lambda_DNA-bd_dom_sf"/>
</dbReference>